<keyword evidence="3" id="KW-1185">Reference proteome</keyword>
<dbReference type="EMBL" id="JASPKY010000310">
    <property type="protein sequence ID" value="KAK9709381.1"/>
    <property type="molecule type" value="Genomic_DNA"/>
</dbReference>
<dbReference type="AlphaFoldDB" id="A0AAW1JWE9"/>
<name>A0AAW1JWE9_POPJA</name>
<proteinExistence type="predicted"/>
<evidence type="ECO:0000313" key="2">
    <source>
        <dbReference type="EMBL" id="KAK9709381.1"/>
    </source>
</evidence>
<feature type="coiled-coil region" evidence="1">
    <location>
        <begin position="102"/>
        <end position="136"/>
    </location>
</feature>
<protein>
    <submittedName>
        <fullName evidence="2">Uncharacterized protein</fullName>
    </submittedName>
</protein>
<comment type="caution">
    <text evidence="2">The sequence shown here is derived from an EMBL/GenBank/DDBJ whole genome shotgun (WGS) entry which is preliminary data.</text>
</comment>
<reference evidence="2 3" key="1">
    <citation type="journal article" date="2024" name="BMC Genomics">
        <title>De novo assembly and annotation of Popillia japonica's genome with initial clues to its potential as an invasive pest.</title>
        <authorList>
            <person name="Cucini C."/>
            <person name="Boschi S."/>
            <person name="Funari R."/>
            <person name="Cardaioli E."/>
            <person name="Iannotti N."/>
            <person name="Marturano G."/>
            <person name="Paoli F."/>
            <person name="Bruttini M."/>
            <person name="Carapelli A."/>
            <person name="Frati F."/>
            <person name="Nardi F."/>
        </authorList>
    </citation>
    <scope>NUCLEOTIDE SEQUENCE [LARGE SCALE GENOMIC DNA]</scope>
    <source>
        <strain evidence="2">DMR45628</strain>
    </source>
</reference>
<dbReference type="Proteomes" id="UP001458880">
    <property type="component" value="Unassembled WGS sequence"/>
</dbReference>
<accession>A0AAW1JWE9</accession>
<sequence length="164" mass="18634">MRGFGGMLMKNRVEGVKNLEKRTRNRVSTEFTNMKYTPISCKGIIKEVDPDLSKATTILEKIQSECGRNMIQVKRRKKIGEFQNTSYVNSVSVVVVFTGSDVAELKSVIATLMHEVSELKQQTVLITNELSELKQQAPVCNNFQLDGESFENIIKEIDDILKRF</sequence>
<evidence type="ECO:0000313" key="3">
    <source>
        <dbReference type="Proteomes" id="UP001458880"/>
    </source>
</evidence>
<evidence type="ECO:0000256" key="1">
    <source>
        <dbReference type="SAM" id="Coils"/>
    </source>
</evidence>
<keyword evidence="1" id="KW-0175">Coiled coil</keyword>
<organism evidence="2 3">
    <name type="scientific">Popillia japonica</name>
    <name type="common">Japanese beetle</name>
    <dbReference type="NCBI Taxonomy" id="7064"/>
    <lineage>
        <taxon>Eukaryota</taxon>
        <taxon>Metazoa</taxon>
        <taxon>Ecdysozoa</taxon>
        <taxon>Arthropoda</taxon>
        <taxon>Hexapoda</taxon>
        <taxon>Insecta</taxon>
        <taxon>Pterygota</taxon>
        <taxon>Neoptera</taxon>
        <taxon>Endopterygota</taxon>
        <taxon>Coleoptera</taxon>
        <taxon>Polyphaga</taxon>
        <taxon>Scarabaeiformia</taxon>
        <taxon>Scarabaeidae</taxon>
        <taxon>Rutelinae</taxon>
        <taxon>Popillia</taxon>
    </lineage>
</organism>
<gene>
    <name evidence="2" type="ORF">QE152_g26625</name>
</gene>